<dbReference type="RefSeq" id="WP_085852234.1">
    <property type="nucleotide sequence ID" value="NZ_FOPF01000001.1"/>
</dbReference>
<reference evidence="1 2" key="1">
    <citation type="submission" date="2017-03" db="EMBL/GenBank/DDBJ databases">
        <authorList>
            <person name="Afonso C.L."/>
            <person name="Miller P.J."/>
            <person name="Scott M.A."/>
            <person name="Spackman E."/>
            <person name="Goraichik I."/>
            <person name="Dimitrov K.M."/>
            <person name="Suarez D.L."/>
            <person name="Swayne D.E."/>
        </authorList>
    </citation>
    <scope>NUCLEOTIDE SEQUENCE [LARGE SCALE GENOMIC DNA]</scope>
    <source>
        <strain evidence="1 2">CECT 7066</strain>
    </source>
</reference>
<sequence>MRAAKGNGSGAFEAFAVAIPDLRQQARLLGEAGIAFHETETRLTTAAQDLFGVRVEFVPGETPTR</sequence>
<dbReference type="EMBL" id="FWFV01000001">
    <property type="protein sequence ID" value="SLN13384.1"/>
    <property type="molecule type" value="Genomic_DNA"/>
</dbReference>
<proteinExistence type="predicted"/>
<evidence type="ECO:0000313" key="2">
    <source>
        <dbReference type="Proteomes" id="UP000193870"/>
    </source>
</evidence>
<dbReference type="AlphaFoldDB" id="A0A1Y5RBG3"/>
<gene>
    <name evidence="1" type="ORF">PAM7066_00179</name>
</gene>
<name>A0A1Y5RBG3_9RHOB</name>
<keyword evidence="2" id="KW-1185">Reference proteome</keyword>
<accession>A0A1Y5RBG3</accession>
<protein>
    <submittedName>
        <fullName evidence="1">Uncharacterized protein</fullName>
    </submittedName>
</protein>
<organism evidence="1 2">
    <name type="scientific">Palleronia marisminoris</name>
    <dbReference type="NCBI Taxonomy" id="315423"/>
    <lineage>
        <taxon>Bacteria</taxon>
        <taxon>Pseudomonadati</taxon>
        <taxon>Pseudomonadota</taxon>
        <taxon>Alphaproteobacteria</taxon>
        <taxon>Rhodobacterales</taxon>
        <taxon>Roseobacteraceae</taxon>
        <taxon>Palleronia</taxon>
    </lineage>
</organism>
<dbReference type="Proteomes" id="UP000193870">
    <property type="component" value="Unassembled WGS sequence"/>
</dbReference>
<evidence type="ECO:0000313" key="1">
    <source>
        <dbReference type="EMBL" id="SLN13384.1"/>
    </source>
</evidence>